<reference evidence="8 9" key="1">
    <citation type="submission" date="2020-08" db="EMBL/GenBank/DDBJ databases">
        <title>Genomic Encyclopedia of Type Strains, Phase IV (KMG-IV): sequencing the most valuable type-strain genomes for metagenomic binning, comparative biology and taxonomic classification.</title>
        <authorList>
            <person name="Goeker M."/>
        </authorList>
    </citation>
    <scope>NUCLEOTIDE SEQUENCE [LARGE SCALE GENOMIC DNA]</scope>
    <source>
        <strain evidence="8 9">DSM 25895</strain>
    </source>
</reference>
<keyword evidence="2 7" id="KW-0479">Metal-binding</keyword>
<keyword evidence="9" id="KW-1185">Reference proteome</keyword>
<comment type="caution">
    <text evidence="8">The sequence shown here is derived from an EMBL/GenBank/DDBJ whole genome shotgun (WGS) entry which is preliminary data.</text>
</comment>
<keyword evidence="5 7" id="KW-0408">Iron</keyword>
<evidence type="ECO:0000256" key="5">
    <source>
        <dbReference type="ARBA" id="ARBA00023004"/>
    </source>
</evidence>
<gene>
    <name evidence="8" type="ORF">FHS88_001691</name>
</gene>
<evidence type="ECO:0000313" key="9">
    <source>
        <dbReference type="Proteomes" id="UP000562254"/>
    </source>
</evidence>
<dbReference type="SUPFAM" id="SSF51182">
    <property type="entry name" value="RmlC-like cupins"/>
    <property type="match status" value="1"/>
</dbReference>
<evidence type="ECO:0000256" key="2">
    <source>
        <dbReference type="ARBA" id="ARBA00022723"/>
    </source>
</evidence>
<dbReference type="AlphaFoldDB" id="A0A840XNS6"/>
<feature type="binding site" evidence="7">
    <location>
        <position position="140"/>
    </location>
    <ligand>
        <name>Fe cation</name>
        <dbReference type="ChEBI" id="CHEBI:24875"/>
        <note>catalytic</note>
    </ligand>
</feature>
<organism evidence="8 9">
    <name type="scientific">Neoroseomonas alkaliterrae</name>
    <dbReference type="NCBI Taxonomy" id="1452450"/>
    <lineage>
        <taxon>Bacteria</taxon>
        <taxon>Pseudomonadati</taxon>
        <taxon>Pseudomonadota</taxon>
        <taxon>Alphaproteobacteria</taxon>
        <taxon>Acetobacterales</taxon>
        <taxon>Acetobacteraceae</taxon>
        <taxon>Neoroseomonas</taxon>
    </lineage>
</organism>
<feature type="binding site" evidence="7">
    <location>
        <position position="89"/>
    </location>
    <ligand>
        <name>Fe cation</name>
        <dbReference type="ChEBI" id="CHEBI:24875"/>
        <note>catalytic</note>
    </ligand>
</feature>
<dbReference type="EMBL" id="JACIJE010000004">
    <property type="protein sequence ID" value="MBB5689566.1"/>
    <property type="molecule type" value="Genomic_DNA"/>
</dbReference>
<name>A0A840XNS6_9PROT</name>
<accession>A0A840XNS6</accession>
<feature type="binding site" evidence="7">
    <location>
        <position position="87"/>
    </location>
    <ligand>
        <name>Fe cation</name>
        <dbReference type="ChEBI" id="CHEBI:24875"/>
        <note>catalytic</note>
    </ligand>
</feature>
<dbReference type="Pfam" id="PF05995">
    <property type="entry name" value="CDO_I"/>
    <property type="match status" value="1"/>
</dbReference>
<evidence type="ECO:0000256" key="3">
    <source>
        <dbReference type="ARBA" id="ARBA00022964"/>
    </source>
</evidence>
<keyword evidence="6" id="KW-0883">Thioether bond</keyword>
<comment type="similarity">
    <text evidence="1">Belongs to the cysteine dioxygenase family.</text>
</comment>
<keyword evidence="4" id="KW-0560">Oxidoreductase</keyword>
<dbReference type="RefSeq" id="WP_184483524.1">
    <property type="nucleotide sequence ID" value="NZ_JAAEDJ010000298.1"/>
</dbReference>
<dbReference type="GO" id="GO:0008198">
    <property type="term" value="F:ferrous iron binding"/>
    <property type="evidence" value="ECO:0007669"/>
    <property type="project" value="TreeGrafter"/>
</dbReference>
<dbReference type="GO" id="GO:0017172">
    <property type="term" value="F:cysteine dioxygenase activity"/>
    <property type="evidence" value="ECO:0007669"/>
    <property type="project" value="TreeGrafter"/>
</dbReference>
<proteinExistence type="inferred from homology"/>
<evidence type="ECO:0000256" key="7">
    <source>
        <dbReference type="PIRSR" id="PIRSR610300-51"/>
    </source>
</evidence>
<dbReference type="PANTHER" id="PTHR12918:SF1">
    <property type="entry name" value="CYSTEINE DIOXYGENASE TYPE 1"/>
    <property type="match status" value="1"/>
</dbReference>
<evidence type="ECO:0000313" key="8">
    <source>
        <dbReference type="EMBL" id="MBB5689566.1"/>
    </source>
</evidence>
<dbReference type="InterPro" id="IPR010300">
    <property type="entry name" value="CDO_1"/>
</dbReference>
<sequence length="173" mass="18186">MNVIAARSRLEALIASVEAALAAADGDPSGAVAAAMAPHVADPLLLLGRDCPCRAETYVRHLLHEDAAGGWAIAALVWRPGQMSPVHGHHVWCAVGVHRGILTETFYTPGPDGAAPTPCGTVLRRPGEITSGPPREDAIHRLANLGTETAISIHAYGLPYARFCSDLNRVYAA</sequence>
<dbReference type="Proteomes" id="UP000562254">
    <property type="component" value="Unassembled WGS sequence"/>
</dbReference>
<dbReference type="CDD" id="cd10548">
    <property type="entry name" value="cupin_CDO"/>
    <property type="match status" value="1"/>
</dbReference>
<dbReference type="InterPro" id="IPR014710">
    <property type="entry name" value="RmlC-like_jellyroll"/>
</dbReference>
<dbReference type="Gene3D" id="2.60.120.10">
    <property type="entry name" value="Jelly Rolls"/>
    <property type="match status" value="1"/>
</dbReference>
<evidence type="ECO:0000256" key="1">
    <source>
        <dbReference type="ARBA" id="ARBA00006622"/>
    </source>
</evidence>
<evidence type="ECO:0000256" key="6">
    <source>
        <dbReference type="PIRSR" id="PIRSR610300-50"/>
    </source>
</evidence>
<feature type="cross-link" description="3'-(S-cysteinyl)-tyrosine (Cys-Tyr)" evidence="6">
    <location>
        <begin position="93"/>
        <end position="156"/>
    </location>
</feature>
<protein>
    <submittedName>
        <fullName evidence="8">Putative metal-dependent enzyme (Double-stranded beta helix superfamily)</fullName>
    </submittedName>
</protein>
<dbReference type="PANTHER" id="PTHR12918">
    <property type="entry name" value="CYSTEINE DIOXYGENASE"/>
    <property type="match status" value="1"/>
</dbReference>
<dbReference type="InterPro" id="IPR011051">
    <property type="entry name" value="RmlC_Cupin_sf"/>
</dbReference>
<keyword evidence="3" id="KW-0223">Dioxygenase</keyword>
<evidence type="ECO:0000256" key="4">
    <source>
        <dbReference type="ARBA" id="ARBA00023002"/>
    </source>
</evidence>
<dbReference type="GO" id="GO:0019448">
    <property type="term" value="P:L-cysteine catabolic process"/>
    <property type="evidence" value="ECO:0007669"/>
    <property type="project" value="TreeGrafter"/>
</dbReference>